<feature type="region of interest" description="Disordered" evidence="4">
    <location>
        <begin position="1181"/>
        <end position="1216"/>
    </location>
</feature>
<sequence>MTAILHWESPMWRRVPSSLFAKPTVLPPKNRRSPILPSNHHTVAILSADSYATGTPLHLSSPPLCFLHFFHALDDRSAGAKTSSIFSGPINVFSRLPASTAAEKIHIETVGELYRMSARAIAASRSRDSRPLSAYDEPRHLNDTKPILMAMMQPSEVEARDRKLLSGSCGSLLRQRPSDAECGGIYVLVEDITTIHANDSMNDENVDDDAYYATPADFSPNCRRREQDFFGESRHSAHQGDNRKNGMRPVADVVAWAVPKEYSSSPIVKELSQPFEERPKPPTPPNEYSCSDNYTSFTRSSHVSRSKPEKPVSLLEQIIRTHTICLNEESRIYLEMNDTQVIAIVYVEKKQVENFIVRASSRENCMALSVCLGPGFGADTDHYIIQKLSAAVGDHPPLNLIRLEGSQLKFRSLPLLIEHYCTHDEELQTRLVLPAAIRACRTTKQLQSVALMEQDFWTSDMSLSRSGSRSTSRSSQSHPVPLLNVGSSNESTTSFIDIDTETSPDGKLFDACYNTVYETGPKNLEIREHCTIDQKWSKKRTSSTRQGNARFATIHGDLLTGCIGGGSDEVDSGSSGHSPPTKHDRVEGGLISRTERRSQSVRNHKSANPQPKVSGSATLSRASRPRSFLKSLFFGNNSSTSEKRKPLRACDIEGPSDDARLANCDYFTPWGRSPVKSSRSAFDITSPTPRGVLGAAKRGGSYRTNRDEFDDENYTSGWKFNSATLSSKTSSPASSRPDGFMRTFKPAADEDSVISSRVRPLPMRRERSDLCGMSLATVKNAGTRLARHNESSPGPVEAKNATVTQRKPMTPPQNANDPHVIRSCVEEIRRKRLQLAKELNLHELPQTSSTAPAESSGDQSRQVVNSSPRISLRAKNGTPGWRAIDSRGPEHRLSVPNLVAAVDPTVPGSVGQSARALREKLGRQQDGELSAINEGLVTPVVRRKNFESLSRVVPHVSEDRLEAEVEDVDLNGKVSMRREALEALFDHSKPSSRPTAVIRKDSIEPRCSDLVWRRAKAVQKPSNVGDDSPSCSTGTLQKSPVVGAKKLLVGQKVAEGQPKPVNPSWSAVNCELKTRQQKIAKVRPTPQPRRDIAMTIAEAAVLPSKKNVGGYSSLGSDYAQLADFSTTSNRLEVPSRLDDDNLSVAGTVFNEPWDSNVWENLLDLAHHSDEVTSIQKFNETIQEEDSDSDRTTGAYTYDDEEAEEGSSKNWTETTRRTLPSDRVVVKAWENHADSSKYSTLDSRLNDSFGGTLKRNLQSSSFSLPRALSRASHMASMDDLPTSLNSMSPLLGQKRLMNADPGIDQQIGRSIQEYVERLARVTEGKDACFGLTLRQFIACTKETRETDPAVVVRNVRQFLNGIKNYLVKHGEGELHGVIDAERSQLNSNQILNIDAVLEAVLHKLLLREVKPLLYHVMCRDLAAAGISKIIAFNMEFVRSKSIFEMGFSRSDLLVVPSQKAFDEVKECLRRMQSHYSPLKKLQNLMKAVHLILSGQKIASQNEENSDPSLQRGVPAAADLVRWLVYILSKCTFTGCEVEAWYMWELLPQPILMQSDASYYLTALFSAVHVLKNHGAICRICDHPSQPPTPVSAKRSYTPKMGTLPRDATNNNNGGSCDAFFKIALPDETTGSVRYTTFPGVPQMTAANLCRVIAHQQGITNPEDHGLYLISDGIDLCLASNESPFLLREQLRKEAKNYLFAYKRHQAKIFWSPNAMSLF</sequence>
<dbReference type="GO" id="GO:0016192">
    <property type="term" value="P:vesicle-mediated transport"/>
    <property type="evidence" value="ECO:0007669"/>
    <property type="project" value="InterPro"/>
</dbReference>
<dbReference type="Gene3D" id="3.30.505.10">
    <property type="entry name" value="SH2 domain"/>
    <property type="match status" value="1"/>
</dbReference>
<evidence type="ECO:0000313" key="8">
    <source>
        <dbReference type="EMBL" id="CAD6186848.1"/>
    </source>
</evidence>
<dbReference type="SUPFAM" id="SSF109993">
    <property type="entry name" value="VPS9 domain"/>
    <property type="match status" value="1"/>
</dbReference>
<evidence type="ECO:0000256" key="3">
    <source>
        <dbReference type="PROSITE-ProRule" id="PRU00191"/>
    </source>
</evidence>
<feature type="compositionally biased region" description="Low complexity" evidence="4">
    <location>
        <begin position="467"/>
        <end position="477"/>
    </location>
</feature>
<feature type="domain" description="VPS9" evidence="7">
    <location>
        <begin position="1429"/>
        <end position="1578"/>
    </location>
</feature>
<feature type="region of interest" description="Disordered" evidence="4">
    <location>
        <begin position="565"/>
        <end position="622"/>
    </location>
</feature>
<accession>A0A8S1GVT0</accession>
<dbReference type="GO" id="GO:0031267">
    <property type="term" value="F:small GTPase binding"/>
    <property type="evidence" value="ECO:0007669"/>
    <property type="project" value="TreeGrafter"/>
</dbReference>
<dbReference type="Pfam" id="PF02204">
    <property type="entry name" value="VPS9"/>
    <property type="match status" value="1"/>
</dbReference>
<proteinExistence type="inferred from homology"/>
<evidence type="ECO:0000313" key="9">
    <source>
        <dbReference type="Proteomes" id="UP000835052"/>
    </source>
</evidence>
<feature type="compositionally biased region" description="Polar residues" evidence="4">
    <location>
        <begin position="288"/>
        <end position="303"/>
    </location>
</feature>
<dbReference type="GO" id="GO:0007165">
    <property type="term" value="P:signal transduction"/>
    <property type="evidence" value="ECO:0007669"/>
    <property type="project" value="InterPro"/>
</dbReference>
<evidence type="ECO:0000259" key="6">
    <source>
        <dbReference type="PROSITE" id="PS50200"/>
    </source>
</evidence>
<dbReference type="GO" id="GO:0030139">
    <property type="term" value="C:endocytic vesicle"/>
    <property type="evidence" value="ECO:0007669"/>
    <property type="project" value="TreeGrafter"/>
</dbReference>
<dbReference type="PROSITE" id="PS51205">
    <property type="entry name" value="VPS9"/>
    <property type="match status" value="1"/>
</dbReference>
<feature type="compositionally biased region" description="Polar residues" evidence="4">
    <location>
        <begin position="606"/>
        <end position="621"/>
    </location>
</feature>
<protein>
    <recommendedName>
        <fullName evidence="10">Protein sprint</fullName>
    </recommendedName>
</protein>
<feature type="region of interest" description="Disordered" evidence="4">
    <location>
        <begin position="269"/>
        <end position="308"/>
    </location>
</feature>
<evidence type="ECO:0000259" key="7">
    <source>
        <dbReference type="PROSITE" id="PS51205"/>
    </source>
</evidence>
<feature type="region of interest" description="Disordered" evidence="4">
    <location>
        <begin position="839"/>
        <end position="881"/>
    </location>
</feature>
<dbReference type="GO" id="GO:0005096">
    <property type="term" value="F:GTPase activator activity"/>
    <property type="evidence" value="ECO:0007669"/>
    <property type="project" value="UniProtKB-KW"/>
</dbReference>
<gene>
    <name evidence="8" type="ORF">CAUJ_LOCUS2767</name>
</gene>
<feature type="region of interest" description="Disordered" evidence="4">
    <location>
        <begin position="467"/>
        <end position="489"/>
    </location>
</feature>
<dbReference type="InterPro" id="IPR000159">
    <property type="entry name" value="RA_dom"/>
</dbReference>
<dbReference type="Proteomes" id="UP000835052">
    <property type="component" value="Unassembled WGS sequence"/>
</dbReference>
<feature type="domain" description="Ras-associating" evidence="6">
    <location>
        <begin position="1640"/>
        <end position="1705"/>
    </location>
</feature>
<dbReference type="EMBL" id="CAJGYM010000005">
    <property type="protein sequence ID" value="CAD6186848.1"/>
    <property type="molecule type" value="Genomic_DNA"/>
</dbReference>
<dbReference type="SUPFAM" id="SSF55550">
    <property type="entry name" value="SH2 domain"/>
    <property type="match status" value="1"/>
</dbReference>
<dbReference type="InterPro" id="IPR036860">
    <property type="entry name" value="SH2_dom_sf"/>
</dbReference>
<dbReference type="CDD" id="cd01776">
    <property type="entry name" value="RA_Rin"/>
    <property type="match status" value="1"/>
</dbReference>
<keyword evidence="3" id="KW-0727">SH2 domain</keyword>
<evidence type="ECO:0008006" key="10">
    <source>
        <dbReference type="Google" id="ProtNLM"/>
    </source>
</evidence>
<dbReference type="PROSITE" id="PS50200">
    <property type="entry name" value="RA"/>
    <property type="match status" value="1"/>
</dbReference>
<dbReference type="InterPro" id="IPR045046">
    <property type="entry name" value="Vps9-like"/>
</dbReference>
<feature type="compositionally biased region" description="Polar residues" evidence="4">
    <location>
        <begin position="801"/>
        <end position="816"/>
    </location>
</feature>
<keyword evidence="9" id="KW-1185">Reference proteome</keyword>
<dbReference type="GO" id="GO:0005085">
    <property type="term" value="F:guanyl-nucleotide exchange factor activity"/>
    <property type="evidence" value="ECO:0007669"/>
    <property type="project" value="InterPro"/>
</dbReference>
<organism evidence="8 9">
    <name type="scientific">Caenorhabditis auriculariae</name>
    <dbReference type="NCBI Taxonomy" id="2777116"/>
    <lineage>
        <taxon>Eukaryota</taxon>
        <taxon>Metazoa</taxon>
        <taxon>Ecdysozoa</taxon>
        <taxon>Nematoda</taxon>
        <taxon>Chromadorea</taxon>
        <taxon>Rhabditida</taxon>
        <taxon>Rhabditina</taxon>
        <taxon>Rhabditomorpha</taxon>
        <taxon>Rhabditoidea</taxon>
        <taxon>Rhabditidae</taxon>
        <taxon>Peloderinae</taxon>
        <taxon>Caenorhabditis</taxon>
    </lineage>
</organism>
<dbReference type="InterPro" id="IPR000980">
    <property type="entry name" value="SH2"/>
</dbReference>
<dbReference type="Gene3D" id="1.20.1050.80">
    <property type="entry name" value="VPS9 domain"/>
    <property type="match status" value="1"/>
</dbReference>
<dbReference type="PANTHER" id="PTHR23101">
    <property type="entry name" value="RAB GDP/GTP EXCHANGE FACTOR"/>
    <property type="match status" value="1"/>
</dbReference>
<feature type="region of interest" description="Disordered" evidence="4">
    <location>
        <begin position="784"/>
        <end position="818"/>
    </location>
</feature>
<dbReference type="InterPro" id="IPR003123">
    <property type="entry name" value="VPS9"/>
</dbReference>
<feature type="region of interest" description="Disordered" evidence="4">
    <location>
        <begin position="722"/>
        <end position="755"/>
    </location>
</feature>
<dbReference type="PROSITE" id="PS50001">
    <property type="entry name" value="SH2"/>
    <property type="match status" value="1"/>
</dbReference>
<evidence type="ECO:0000256" key="2">
    <source>
        <dbReference type="ARBA" id="ARBA00022468"/>
    </source>
</evidence>
<name>A0A8S1GVT0_9PELO</name>
<feature type="region of interest" description="Disordered" evidence="4">
    <location>
        <begin position="1587"/>
        <end position="1606"/>
    </location>
</feature>
<keyword evidence="2" id="KW-0343">GTPase activation</keyword>
<feature type="compositionally biased region" description="Basic and acidic residues" evidence="4">
    <location>
        <begin position="581"/>
        <end position="598"/>
    </location>
</feature>
<reference evidence="8" key="1">
    <citation type="submission" date="2020-10" db="EMBL/GenBank/DDBJ databases">
        <authorList>
            <person name="Kikuchi T."/>
        </authorList>
    </citation>
    <scope>NUCLEOTIDE SEQUENCE</scope>
    <source>
        <strain evidence="8">NKZ352</strain>
    </source>
</reference>
<comment type="caution">
    <text evidence="8">The sequence shown here is derived from an EMBL/GenBank/DDBJ whole genome shotgun (WGS) entry which is preliminary data.</text>
</comment>
<dbReference type="OrthoDB" id="21085at2759"/>
<dbReference type="InterPro" id="IPR037191">
    <property type="entry name" value="VPS9_dom_sf"/>
</dbReference>
<dbReference type="Pfam" id="PF23268">
    <property type="entry name" value="RIN1"/>
    <property type="match status" value="1"/>
</dbReference>
<comment type="similarity">
    <text evidence="1">Belongs to the RIN (Ras interaction/interference) family.</text>
</comment>
<dbReference type="PANTHER" id="PTHR23101:SF104">
    <property type="entry name" value="PROTEIN SPRINT"/>
    <property type="match status" value="1"/>
</dbReference>
<feature type="compositionally biased region" description="Low complexity" evidence="4">
    <location>
        <begin position="722"/>
        <end position="735"/>
    </location>
</feature>
<feature type="domain" description="SH2" evidence="5">
    <location>
        <begin position="331"/>
        <end position="435"/>
    </location>
</feature>
<feature type="compositionally biased region" description="Polar residues" evidence="4">
    <location>
        <begin position="845"/>
        <end position="869"/>
    </location>
</feature>
<evidence type="ECO:0000256" key="1">
    <source>
        <dbReference type="ARBA" id="ARBA00006919"/>
    </source>
</evidence>
<dbReference type="SMART" id="SM00167">
    <property type="entry name" value="VPS9"/>
    <property type="match status" value="1"/>
</dbReference>
<evidence type="ECO:0000259" key="5">
    <source>
        <dbReference type="PROSITE" id="PS50001"/>
    </source>
</evidence>
<dbReference type="GO" id="GO:0005829">
    <property type="term" value="C:cytosol"/>
    <property type="evidence" value="ECO:0007669"/>
    <property type="project" value="TreeGrafter"/>
</dbReference>
<evidence type="ECO:0000256" key="4">
    <source>
        <dbReference type="SAM" id="MobiDB-lite"/>
    </source>
</evidence>